<dbReference type="RefSeq" id="WP_077807672.1">
    <property type="nucleotide sequence ID" value="NZ_BJXS01000006.1"/>
</dbReference>
<reference evidence="3 4" key="1">
    <citation type="submission" date="2016-03" db="EMBL/GenBank/DDBJ databases">
        <title>Acetic acid bacteria sequencing.</title>
        <authorList>
            <person name="Brandt J."/>
            <person name="Jakob F."/>
            <person name="Vogel R.F."/>
        </authorList>
    </citation>
    <scope>NUCLEOTIDE SEQUENCE [LARGE SCALE GENOMIC DNA]</scope>
    <source>
        <strain evidence="3 4">NBRC 101099</strain>
    </source>
</reference>
<dbReference type="OrthoDB" id="7159061at2"/>
<dbReference type="GO" id="GO:0009228">
    <property type="term" value="P:thiamine biosynthetic process"/>
    <property type="evidence" value="ECO:0007669"/>
    <property type="project" value="UniProtKB-KW"/>
</dbReference>
<dbReference type="InterPro" id="IPR013785">
    <property type="entry name" value="Aldolase_TIM"/>
</dbReference>
<protein>
    <submittedName>
        <fullName evidence="3">Uncharacterized protein</fullName>
    </submittedName>
</protein>
<dbReference type="Pfam" id="PF02581">
    <property type="entry name" value="TMP-TENI"/>
    <property type="match status" value="1"/>
</dbReference>
<dbReference type="STRING" id="320497.A0U93_12625"/>
<evidence type="ECO:0000256" key="1">
    <source>
        <dbReference type="ARBA" id="ARBA00004948"/>
    </source>
</evidence>
<name>A0A1U9KS99_9PROT</name>
<evidence type="ECO:0000313" key="4">
    <source>
        <dbReference type="Proteomes" id="UP000188604"/>
    </source>
</evidence>
<proteinExistence type="predicted"/>
<comment type="pathway">
    <text evidence="1">Cofactor biosynthesis; thiamine diphosphate biosynthesis.</text>
</comment>
<dbReference type="EMBL" id="CP014691">
    <property type="protein sequence ID" value="AQS88632.1"/>
    <property type="molecule type" value="Genomic_DNA"/>
</dbReference>
<dbReference type="AlphaFoldDB" id="A0A1U9KS99"/>
<keyword evidence="4" id="KW-1185">Reference proteome</keyword>
<dbReference type="PANTHER" id="PTHR20857">
    <property type="entry name" value="THIAMINE-PHOSPHATE PYROPHOSPHORYLASE"/>
    <property type="match status" value="1"/>
</dbReference>
<accession>A0A1U9KS99</accession>
<dbReference type="InterPro" id="IPR036206">
    <property type="entry name" value="ThiamineP_synth_sf"/>
</dbReference>
<evidence type="ECO:0000313" key="3">
    <source>
        <dbReference type="EMBL" id="AQS88632.1"/>
    </source>
</evidence>
<dbReference type="KEGG" id="nch:A0U93_12625"/>
<dbReference type="Proteomes" id="UP000188604">
    <property type="component" value="Chromosome"/>
</dbReference>
<dbReference type="CDD" id="cd00564">
    <property type="entry name" value="TMP_TenI"/>
    <property type="match status" value="1"/>
</dbReference>
<keyword evidence="2" id="KW-0784">Thiamine biosynthesis</keyword>
<dbReference type="Gene3D" id="3.20.20.70">
    <property type="entry name" value="Aldolase class I"/>
    <property type="match status" value="1"/>
</dbReference>
<dbReference type="GO" id="GO:0005737">
    <property type="term" value="C:cytoplasm"/>
    <property type="evidence" value="ECO:0007669"/>
    <property type="project" value="TreeGrafter"/>
</dbReference>
<sequence length="188" mass="20133">MPACDIYLVLSPDFDPHTDLPFMTQALDNAAPVALRIAATDPARVRDCIAAIRPLTRQRDIALMLTDLPELARREDCDGVHISVGSSLRDTARAALGPDLQLGIACGASRDEAMQAGEAGADYIALSPDAAEIAQWWSQVMELPIVAENLKNIDDATRMQAAGVDFLAFEIDPRHGPAALTMATDASH</sequence>
<dbReference type="PANTHER" id="PTHR20857:SF23">
    <property type="entry name" value="THIAMINE BIOSYNTHETIC BIFUNCTIONAL ENZYME"/>
    <property type="match status" value="1"/>
</dbReference>
<organism evidence="3 4">
    <name type="scientific">Neoasaia chiangmaiensis</name>
    <dbReference type="NCBI Taxonomy" id="320497"/>
    <lineage>
        <taxon>Bacteria</taxon>
        <taxon>Pseudomonadati</taxon>
        <taxon>Pseudomonadota</taxon>
        <taxon>Alphaproteobacteria</taxon>
        <taxon>Acetobacterales</taxon>
        <taxon>Acetobacteraceae</taxon>
        <taxon>Neoasaia</taxon>
    </lineage>
</organism>
<gene>
    <name evidence="3" type="ORF">A0U93_12625</name>
</gene>
<dbReference type="GO" id="GO:0004789">
    <property type="term" value="F:thiamine-phosphate diphosphorylase activity"/>
    <property type="evidence" value="ECO:0007669"/>
    <property type="project" value="TreeGrafter"/>
</dbReference>
<dbReference type="SUPFAM" id="SSF51391">
    <property type="entry name" value="Thiamin phosphate synthase"/>
    <property type="match status" value="1"/>
</dbReference>
<dbReference type="InterPro" id="IPR022998">
    <property type="entry name" value="ThiamineP_synth_TenI"/>
</dbReference>
<evidence type="ECO:0000256" key="2">
    <source>
        <dbReference type="ARBA" id="ARBA00022977"/>
    </source>
</evidence>